<comment type="caution">
    <text evidence="1">The sequence shown here is derived from an EMBL/GenBank/DDBJ whole genome shotgun (WGS) entry which is preliminary data.</text>
</comment>
<reference evidence="1 2" key="1">
    <citation type="submission" date="2021-03" db="EMBL/GenBank/DDBJ databases">
        <title>novel species isolated from a fishpond in China.</title>
        <authorList>
            <person name="Lu H."/>
            <person name="Cai Z."/>
        </authorList>
    </citation>
    <scope>NUCLEOTIDE SEQUENCE [LARGE SCALE GENOMIC DNA]</scope>
    <source>
        <strain evidence="1 2">JCM 31546</strain>
    </source>
</reference>
<dbReference type="RefSeq" id="WP_206567537.1">
    <property type="nucleotide sequence ID" value="NZ_JAFKCW010000001.1"/>
</dbReference>
<dbReference type="Proteomes" id="UP000664698">
    <property type="component" value="Unassembled WGS sequence"/>
</dbReference>
<keyword evidence="2" id="KW-1185">Reference proteome</keyword>
<organism evidence="1 2">
    <name type="scientific">Algoriphagus aestuariicola</name>
    <dbReference type="NCBI Taxonomy" id="1852016"/>
    <lineage>
        <taxon>Bacteria</taxon>
        <taxon>Pseudomonadati</taxon>
        <taxon>Bacteroidota</taxon>
        <taxon>Cytophagia</taxon>
        <taxon>Cytophagales</taxon>
        <taxon>Cyclobacteriaceae</taxon>
        <taxon>Algoriphagus</taxon>
    </lineage>
</organism>
<protein>
    <submittedName>
        <fullName evidence="1">DUF1801 domain-containing protein</fullName>
    </submittedName>
</protein>
<dbReference type="EMBL" id="JAFKCW010000001">
    <property type="protein sequence ID" value="MBN7799547.1"/>
    <property type="molecule type" value="Genomic_DNA"/>
</dbReference>
<evidence type="ECO:0000313" key="1">
    <source>
        <dbReference type="EMBL" id="MBN7799547.1"/>
    </source>
</evidence>
<name>A0ABS3BJU6_9BACT</name>
<accession>A0ABS3BJU6</accession>
<gene>
    <name evidence="1" type="ORF">J0A67_01675</name>
</gene>
<evidence type="ECO:0000313" key="2">
    <source>
        <dbReference type="Proteomes" id="UP000664698"/>
    </source>
</evidence>
<proteinExistence type="predicted"/>
<sequence>MDTAEKIKAFLDSLSEPKCAEMQVLHTHILQLFPKAKLWFLDGKDETGKVVTNPSIGYGQYTIHYKDGSTKEFYQIGISSNSTGISVYVMGLEDKKYLPETFGNRIGKASVTGYCIKFKTVKDIKLDILDEAMCYGIKHTDND</sequence>